<proteinExistence type="predicted"/>
<sequence>MQRGRIRNPNAIPPPARIPTRLPRILSSGIDVLDDPEDPHIPFNLTTRLHKALARHDPSLPFPGDPLPMEAVPSAVRALAYSPFPYLSGSGTLVQPLRSPQRKRVRQRQEARSAALREKRFRTMLEIALAISSRHRIRLPSSRSLYRLPNGRGPSAENTLFIEDRDYAMHELVGPTARFQMRNVDWDAINVRVVASENKAVVVLAGVGITGDWDEEVMDPLTVACAGEAAALRRRNGDYPVLFTGVGHYFNEDKPARYPGSRALDVLAMSTLFTSVPMKRLISFTNSLLEAYCPTAFSVLEDQKAQLLAYAPDAVYPCETSVFSAITLELGGPHHILSPFGPHGHYDPATWCIITSIGVYDCRVGGHIILWDIGWVLVFPPGASILLPPGLVRYSFVEVAPHEYRHENGERKDEEFAAEATRAEYTEREVKRRASHLSALESFEPMEELPLGLCTFPYRGQNPPPAPFPYN</sequence>
<keyword evidence="2" id="KW-1185">Reference proteome</keyword>
<gene>
    <name evidence="1" type="ORF">R3P38DRAFT_3202002</name>
</gene>
<dbReference type="Proteomes" id="UP001362999">
    <property type="component" value="Unassembled WGS sequence"/>
</dbReference>
<organism evidence="1 2">
    <name type="scientific">Favolaschia claudopus</name>
    <dbReference type="NCBI Taxonomy" id="2862362"/>
    <lineage>
        <taxon>Eukaryota</taxon>
        <taxon>Fungi</taxon>
        <taxon>Dikarya</taxon>
        <taxon>Basidiomycota</taxon>
        <taxon>Agaricomycotina</taxon>
        <taxon>Agaricomycetes</taxon>
        <taxon>Agaricomycetidae</taxon>
        <taxon>Agaricales</taxon>
        <taxon>Marasmiineae</taxon>
        <taxon>Mycenaceae</taxon>
        <taxon>Favolaschia</taxon>
    </lineage>
</organism>
<protein>
    <submittedName>
        <fullName evidence="1">Uncharacterized protein</fullName>
    </submittedName>
</protein>
<accession>A0AAW0AW52</accession>
<name>A0AAW0AW52_9AGAR</name>
<evidence type="ECO:0000313" key="2">
    <source>
        <dbReference type="Proteomes" id="UP001362999"/>
    </source>
</evidence>
<evidence type="ECO:0000313" key="1">
    <source>
        <dbReference type="EMBL" id="KAK7017444.1"/>
    </source>
</evidence>
<comment type="caution">
    <text evidence="1">The sequence shown here is derived from an EMBL/GenBank/DDBJ whole genome shotgun (WGS) entry which is preliminary data.</text>
</comment>
<dbReference type="EMBL" id="JAWWNJ010000048">
    <property type="protein sequence ID" value="KAK7017444.1"/>
    <property type="molecule type" value="Genomic_DNA"/>
</dbReference>
<dbReference type="AlphaFoldDB" id="A0AAW0AW52"/>
<reference evidence="1 2" key="1">
    <citation type="journal article" date="2024" name="J Genomics">
        <title>Draft genome sequencing and assembly of Favolaschia claudopus CIRM-BRFM 2984 isolated from oak limbs.</title>
        <authorList>
            <person name="Navarro D."/>
            <person name="Drula E."/>
            <person name="Chaduli D."/>
            <person name="Cazenave R."/>
            <person name="Ahrendt S."/>
            <person name="Wang J."/>
            <person name="Lipzen A."/>
            <person name="Daum C."/>
            <person name="Barry K."/>
            <person name="Grigoriev I.V."/>
            <person name="Favel A."/>
            <person name="Rosso M.N."/>
            <person name="Martin F."/>
        </authorList>
    </citation>
    <scope>NUCLEOTIDE SEQUENCE [LARGE SCALE GENOMIC DNA]</scope>
    <source>
        <strain evidence="1 2">CIRM-BRFM 2984</strain>
    </source>
</reference>